<dbReference type="EMBL" id="BAABCJ010000006">
    <property type="protein sequence ID" value="GAA3709625.1"/>
    <property type="molecule type" value="Genomic_DNA"/>
</dbReference>
<dbReference type="SUPFAM" id="SSF161098">
    <property type="entry name" value="MetI-like"/>
    <property type="match status" value="1"/>
</dbReference>
<dbReference type="InterPro" id="IPR035906">
    <property type="entry name" value="MetI-like_sf"/>
</dbReference>
<reference evidence="11" key="1">
    <citation type="journal article" date="2019" name="Int. J. Syst. Evol. Microbiol.">
        <title>The Global Catalogue of Microorganisms (GCM) 10K type strain sequencing project: providing services to taxonomists for standard genome sequencing and annotation.</title>
        <authorList>
            <consortium name="The Broad Institute Genomics Platform"/>
            <consortium name="The Broad Institute Genome Sequencing Center for Infectious Disease"/>
            <person name="Wu L."/>
            <person name="Ma J."/>
        </authorList>
    </citation>
    <scope>NUCLEOTIDE SEQUENCE [LARGE SCALE GENOMIC DNA]</scope>
    <source>
        <strain evidence="11">JCM 16961</strain>
    </source>
</reference>
<comment type="subcellular location">
    <subcellularLocation>
        <location evidence="1 7">Cell membrane</location>
        <topology evidence="1 7">Multi-pass membrane protein</topology>
    </subcellularLocation>
</comment>
<sequence length="306" mass="33369">MTATTHDTAPVTPAIRPEAGPQPSPRRRRPSLLRAGQAPNVLGGLAGTFWLLVTIVPIYYIVVTSLRPREEYYSANPLSLPANPTLGAYQRVLENEFLLYFANSAIVAVATVAVVLAISLLASYVIVRNRGRFARFSHRLFLLGIAIPIQATIIPVYYLIVQLGLYDSLLALILPGIAFAIPISVLILTNFLRDIPTSLYEAMTIDGASHWQMFRLLVLPLSKPAIVTVGIYDALQVWNGFLFPLVLTQSSEVRVLPLSLWSYQGEFAVDVPAVLAAVVLSCVPILAAYILGRKQLISGLTAGFSK</sequence>
<evidence type="ECO:0000256" key="8">
    <source>
        <dbReference type="SAM" id="MobiDB-lite"/>
    </source>
</evidence>
<evidence type="ECO:0000256" key="5">
    <source>
        <dbReference type="ARBA" id="ARBA00022989"/>
    </source>
</evidence>
<dbReference type="PANTHER" id="PTHR43744:SF12">
    <property type="entry name" value="ABC TRANSPORTER PERMEASE PROTEIN MG189-RELATED"/>
    <property type="match status" value="1"/>
</dbReference>
<dbReference type="Gene3D" id="1.10.3720.10">
    <property type="entry name" value="MetI-like"/>
    <property type="match status" value="1"/>
</dbReference>
<evidence type="ECO:0000256" key="6">
    <source>
        <dbReference type="ARBA" id="ARBA00023136"/>
    </source>
</evidence>
<evidence type="ECO:0000256" key="7">
    <source>
        <dbReference type="RuleBase" id="RU363032"/>
    </source>
</evidence>
<organism evidence="10 11">
    <name type="scientific">Zhihengliuella alba</name>
    <dbReference type="NCBI Taxonomy" id="547018"/>
    <lineage>
        <taxon>Bacteria</taxon>
        <taxon>Bacillati</taxon>
        <taxon>Actinomycetota</taxon>
        <taxon>Actinomycetes</taxon>
        <taxon>Micrococcales</taxon>
        <taxon>Micrococcaceae</taxon>
        <taxon>Zhihengliuella</taxon>
    </lineage>
</organism>
<evidence type="ECO:0000259" key="9">
    <source>
        <dbReference type="PROSITE" id="PS50928"/>
    </source>
</evidence>
<comment type="similarity">
    <text evidence="7">Belongs to the binding-protein-dependent transport system permease family.</text>
</comment>
<dbReference type="Proteomes" id="UP001501536">
    <property type="component" value="Unassembled WGS sequence"/>
</dbReference>
<feature type="transmembrane region" description="Helical" evidence="7">
    <location>
        <begin position="271"/>
        <end position="291"/>
    </location>
</feature>
<dbReference type="CDD" id="cd06261">
    <property type="entry name" value="TM_PBP2"/>
    <property type="match status" value="1"/>
</dbReference>
<feature type="transmembrane region" description="Helical" evidence="7">
    <location>
        <begin position="213"/>
        <end position="232"/>
    </location>
</feature>
<feature type="transmembrane region" description="Helical" evidence="7">
    <location>
        <begin position="139"/>
        <end position="160"/>
    </location>
</feature>
<evidence type="ECO:0000256" key="1">
    <source>
        <dbReference type="ARBA" id="ARBA00004651"/>
    </source>
</evidence>
<evidence type="ECO:0000313" key="10">
    <source>
        <dbReference type="EMBL" id="GAA3709625.1"/>
    </source>
</evidence>
<feature type="transmembrane region" description="Helical" evidence="7">
    <location>
        <begin position="97"/>
        <end position="127"/>
    </location>
</feature>
<feature type="transmembrane region" description="Helical" evidence="7">
    <location>
        <begin position="41"/>
        <end position="62"/>
    </location>
</feature>
<keyword evidence="3" id="KW-1003">Cell membrane</keyword>
<dbReference type="RefSeq" id="WP_344884970.1">
    <property type="nucleotide sequence ID" value="NZ_BAABCJ010000006.1"/>
</dbReference>
<dbReference type="InterPro" id="IPR000515">
    <property type="entry name" value="MetI-like"/>
</dbReference>
<keyword evidence="2 7" id="KW-0813">Transport</keyword>
<keyword evidence="5 7" id="KW-1133">Transmembrane helix</keyword>
<name>A0ABP7DVG0_9MICC</name>
<evidence type="ECO:0000256" key="4">
    <source>
        <dbReference type="ARBA" id="ARBA00022692"/>
    </source>
</evidence>
<evidence type="ECO:0000313" key="11">
    <source>
        <dbReference type="Proteomes" id="UP001501536"/>
    </source>
</evidence>
<evidence type="ECO:0000256" key="3">
    <source>
        <dbReference type="ARBA" id="ARBA00022475"/>
    </source>
</evidence>
<comment type="caution">
    <text evidence="10">The sequence shown here is derived from an EMBL/GenBank/DDBJ whole genome shotgun (WGS) entry which is preliminary data.</text>
</comment>
<keyword evidence="6 7" id="KW-0472">Membrane</keyword>
<protein>
    <submittedName>
        <fullName evidence="10">Carbohydrate ABC transporter permease</fullName>
    </submittedName>
</protein>
<feature type="domain" description="ABC transmembrane type-1" evidence="9">
    <location>
        <begin position="101"/>
        <end position="292"/>
    </location>
</feature>
<keyword evidence="4 7" id="KW-0812">Transmembrane</keyword>
<gene>
    <name evidence="10" type="ORF">GCM10022377_24100</name>
</gene>
<evidence type="ECO:0000256" key="2">
    <source>
        <dbReference type="ARBA" id="ARBA00022448"/>
    </source>
</evidence>
<dbReference type="PROSITE" id="PS50928">
    <property type="entry name" value="ABC_TM1"/>
    <property type="match status" value="1"/>
</dbReference>
<feature type="region of interest" description="Disordered" evidence="8">
    <location>
        <begin position="1"/>
        <end position="30"/>
    </location>
</feature>
<dbReference type="PANTHER" id="PTHR43744">
    <property type="entry name" value="ABC TRANSPORTER PERMEASE PROTEIN MG189-RELATED-RELATED"/>
    <property type="match status" value="1"/>
</dbReference>
<proteinExistence type="inferred from homology"/>
<accession>A0ABP7DVG0</accession>
<dbReference type="Pfam" id="PF00528">
    <property type="entry name" value="BPD_transp_1"/>
    <property type="match status" value="1"/>
</dbReference>
<feature type="transmembrane region" description="Helical" evidence="7">
    <location>
        <begin position="172"/>
        <end position="192"/>
    </location>
</feature>
<keyword evidence="11" id="KW-1185">Reference proteome</keyword>